<dbReference type="EMBL" id="MK500347">
    <property type="protein sequence ID" value="QBK87278.1"/>
    <property type="molecule type" value="Genomic_DNA"/>
</dbReference>
<reference evidence="1" key="1">
    <citation type="journal article" date="2019" name="MBio">
        <title>Virus Genomes from Deep Sea Sediments Expand the Ocean Megavirome and Support Independent Origins of Viral Gigantism.</title>
        <authorList>
            <person name="Backstrom D."/>
            <person name="Yutin N."/>
            <person name="Jorgensen S.L."/>
            <person name="Dharamshi J."/>
            <person name="Homa F."/>
            <person name="Zaremba-Niedwiedzka K."/>
            <person name="Spang A."/>
            <person name="Wolf Y.I."/>
            <person name="Koonin E.V."/>
            <person name="Ettema T.J."/>
        </authorList>
    </citation>
    <scope>NUCLEOTIDE SEQUENCE</scope>
</reference>
<sequence>MKKNNKNKITMKKYELYSWIELQKHLHLILKDLQELEVGKEYDRNFDE</sequence>
<organism evidence="1">
    <name type="scientific">Marseillevirus LCMAC201</name>
    <dbReference type="NCBI Taxonomy" id="2506605"/>
    <lineage>
        <taxon>Viruses</taxon>
        <taxon>Varidnaviria</taxon>
        <taxon>Bamfordvirae</taxon>
        <taxon>Nucleocytoviricota</taxon>
        <taxon>Megaviricetes</taxon>
        <taxon>Pimascovirales</taxon>
        <taxon>Pimascovirales incertae sedis</taxon>
        <taxon>Marseilleviridae</taxon>
    </lineage>
</organism>
<protein>
    <submittedName>
        <fullName evidence="1">Uncharacterized protein</fullName>
    </submittedName>
</protein>
<evidence type="ECO:0000313" key="1">
    <source>
        <dbReference type="EMBL" id="QBK87278.1"/>
    </source>
</evidence>
<name>A0A481YVQ8_9VIRU</name>
<gene>
    <name evidence="1" type="ORF">LCMAC201_01800</name>
</gene>
<proteinExistence type="predicted"/>
<accession>A0A481YVQ8</accession>